<evidence type="ECO:0000313" key="1">
    <source>
        <dbReference type="EMBL" id="MBM0105106.1"/>
    </source>
</evidence>
<protein>
    <recommendedName>
        <fullName evidence="3">Phosphoglycerate mutase</fullName>
    </recommendedName>
</protein>
<name>A0ABS1WVU8_9GAMM</name>
<keyword evidence="2" id="KW-1185">Reference proteome</keyword>
<accession>A0ABS1WVU8</accession>
<sequence length="330" mass="35955">MLNTLTPSLTLIVPGLNPLRVEEERDPPRWPQLARLAGRGSVVRRQSHSGLDAVHAAVLDALQLRDADYPSGPVIRTAVEGAPASGFWLRAEPIHFAAGLDRLTTVPLRGAARMSAAERAALSPTLAEHLQGTGFELHDGAEGEWLLRSEPLQVQTVSPEFAATNPNEPILPRGQDAGGLRRLMTEMQMLLHEHAVNAQRQARGLPALNAIWVHGEGMLSDVKAKSLPAAWGDDVYLRGVYRLHDQPVNAKPVDAAELLKQVAGATLALIDAPMQATFETRWLAPLNRALLGGAIARLTLILDEWHVTADRAAMFKLWRRELPPAKWAAC</sequence>
<gene>
    <name evidence="1" type="ORF">JM946_10110</name>
</gene>
<dbReference type="EMBL" id="JAEVLS010000002">
    <property type="protein sequence ID" value="MBM0105106.1"/>
    <property type="molecule type" value="Genomic_DNA"/>
</dbReference>
<evidence type="ECO:0000313" key="2">
    <source>
        <dbReference type="Proteomes" id="UP000661077"/>
    </source>
</evidence>
<proteinExistence type="predicted"/>
<reference evidence="1 2" key="1">
    <citation type="journal article" date="2021" name="Int. J. Syst. Evol. Microbiol.">
        <title>Steroidobacter gossypii sp. nov., isolated from soil of cotton cropping field.</title>
        <authorList>
            <person name="Huang R."/>
            <person name="Yang S."/>
            <person name="Zhen C."/>
            <person name="Liu W."/>
        </authorList>
    </citation>
    <scope>NUCLEOTIDE SEQUENCE [LARGE SCALE GENOMIC DNA]</scope>
    <source>
        <strain evidence="1 2">S1-65</strain>
    </source>
</reference>
<organism evidence="1 2">
    <name type="scientific">Steroidobacter gossypii</name>
    <dbReference type="NCBI Taxonomy" id="2805490"/>
    <lineage>
        <taxon>Bacteria</taxon>
        <taxon>Pseudomonadati</taxon>
        <taxon>Pseudomonadota</taxon>
        <taxon>Gammaproteobacteria</taxon>
        <taxon>Steroidobacterales</taxon>
        <taxon>Steroidobacteraceae</taxon>
        <taxon>Steroidobacter</taxon>
    </lineage>
</organism>
<evidence type="ECO:0008006" key="3">
    <source>
        <dbReference type="Google" id="ProtNLM"/>
    </source>
</evidence>
<dbReference type="Proteomes" id="UP000661077">
    <property type="component" value="Unassembled WGS sequence"/>
</dbReference>
<dbReference type="RefSeq" id="WP_203167168.1">
    <property type="nucleotide sequence ID" value="NZ_JAEVLS010000002.1"/>
</dbReference>
<comment type="caution">
    <text evidence="1">The sequence shown here is derived from an EMBL/GenBank/DDBJ whole genome shotgun (WGS) entry which is preliminary data.</text>
</comment>